<protein>
    <submittedName>
        <fullName evidence="1">Uncharacterized protein</fullName>
    </submittedName>
</protein>
<proteinExistence type="predicted"/>
<evidence type="ECO:0000313" key="1">
    <source>
        <dbReference type="EMBL" id="CAA9423351.1"/>
    </source>
</evidence>
<name>A0A6J4PQV7_9ACTN</name>
<accession>A0A6J4PQV7</accession>
<gene>
    <name evidence="1" type="ORF">AVDCRST_MAG80-82</name>
</gene>
<feature type="non-terminal residue" evidence="1">
    <location>
        <position position="30"/>
    </location>
</feature>
<organism evidence="1">
    <name type="scientific">uncultured Rubrobacteraceae bacterium</name>
    <dbReference type="NCBI Taxonomy" id="349277"/>
    <lineage>
        <taxon>Bacteria</taxon>
        <taxon>Bacillati</taxon>
        <taxon>Actinomycetota</taxon>
        <taxon>Rubrobacteria</taxon>
        <taxon>Rubrobacterales</taxon>
        <taxon>Rubrobacteraceae</taxon>
        <taxon>environmental samples</taxon>
    </lineage>
</organism>
<dbReference type="EMBL" id="CADCVC010000010">
    <property type="protein sequence ID" value="CAA9423351.1"/>
    <property type="molecule type" value="Genomic_DNA"/>
</dbReference>
<reference evidence="1" key="1">
    <citation type="submission" date="2020-02" db="EMBL/GenBank/DDBJ databases">
        <authorList>
            <person name="Meier V. D."/>
        </authorList>
    </citation>
    <scope>NUCLEOTIDE SEQUENCE</scope>
    <source>
        <strain evidence="1">AVDCRST_MAG80</strain>
    </source>
</reference>
<feature type="non-terminal residue" evidence="1">
    <location>
        <position position="1"/>
    </location>
</feature>
<sequence length="30" mass="3431">VFLGPYTLERIRSRRGWRAACAHRASLPCS</sequence>
<dbReference type="AlphaFoldDB" id="A0A6J4PQV7"/>